<evidence type="ECO:0000256" key="2">
    <source>
        <dbReference type="SAM" id="MobiDB-lite"/>
    </source>
</evidence>
<reference evidence="3" key="1">
    <citation type="journal article" date="2020" name="Cell">
        <title>Large-Scale Comparative Analyses of Tick Genomes Elucidate Their Genetic Diversity and Vector Capacities.</title>
        <authorList>
            <consortium name="Tick Genome and Microbiome Consortium (TIGMIC)"/>
            <person name="Jia N."/>
            <person name="Wang J."/>
            <person name="Shi W."/>
            <person name="Du L."/>
            <person name="Sun Y."/>
            <person name="Zhan W."/>
            <person name="Jiang J.F."/>
            <person name="Wang Q."/>
            <person name="Zhang B."/>
            <person name="Ji P."/>
            <person name="Bell-Sakyi L."/>
            <person name="Cui X.M."/>
            <person name="Yuan T.T."/>
            <person name="Jiang B.G."/>
            <person name="Yang W.F."/>
            <person name="Lam T.T."/>
            <person name="Chang Q.C."/>
            <person name="Ding S.J."/>
            <person name="Wang X.J."/>
            <person name="Zhu J.G."/>
            <person name="Ruan X.D."/>
            <person name="Zhao L."/>
            <person name="Wei J.T."/>
            <person name="Ye R.Z."/>
            <person name="Que T.C."/>
            <person name="Du C.H."/>
            <person name="Zhou Y.H."/>
            <person name="Cheng J.X."/>
            <person name="Dai P.F."/>
            <person name="Guo W.B."/>
            <person name="Han X.H."/>
            <person name="Huang E.J."/>
            <person name="Li L.F."/>
            <person name="Wei W."/>
            <person name="Gao Y.C."/>
            <person name="Liu J.Z."/>
            <person name="Shao H.Z."/>
            <person name="Wang X."/>
            <person name="Wang C.C."/>
            <person name="Yang T.C."/>
            <person name="Huo Q.B."/>
            <person name="Li W."/>
            <person name="Chen H.Y."/>
            <person name="Chen S.E."/>
            <person name="Zhou L.G."/>
            <person name="Ni X.B."/>
            <person name="Tian J.H."/>
            <person name="Sheng Y."/>
            <person name="Liu T."/>
            <person name="Pan Y.S."/>
            <person name="Xia L.Y."/>
            <person name="Li J."/>
            <person name="Zhao F."/>
            <person name="Cao W.C."/>
        </authorList>
    </citation>
    <scope>NUCLEOTIDE SEQUENCE</scope>
    <source>
        <strain evidence="3">Rmic-2018</strain>
    </source>
</reference>
<dbReference type="EMBL" id="JABSTU010000006">
    <property type="protein sequence ID" value="KAH8028771.1"/>
    <property type="molecule type" value="Genomic_DNA"/>
</dbReference>
<proteinExistence type="predicted"/>
<name>A0A9J6E2K6_RHIMP</name>
<evidence type="ECO:0000256" key="1">
    <source>
        <dbReference type="SAM" id="Coils"/>
    </source>
</evidence>
<evidence type="ECO:0000313" key="3">
    <source>
        <dbReference type="EMBL" id="KAH8028771.1"/>
    </source>
</evidence>
<comment type="caution">
    <text evidence="3">The sequence shown here is derived from an EMBL/GenBank/DDBJ whole genome shotgun (WGS) entry which is preliminary data.</text>
</comment>
<dbReference type="Proteomes" id="UP000821866">
    <property type="component" value="Chromosome 4"/>
</dbReference>
<feature type="region of interest" description="Disordered" evidence="2">
    <location>
        <begin position="1"/>
        <end position="36"/>
    </location>
</feature>
<evidence type="ECO:0000313" key="4">
    <source>
        <dbReference type="Proteomes" id="UP000821866"/>
    </source>
</evidence>
<dbReference type="AlphaFoldDB" id="A0A9J6E2K6"/>
<keyword evidence="1" id="KW-0175">Coiled coil</keyword>
<gene>
    <name evidence="3" type="ORF">HPB51_019237</name>
</gene>
<reference evidence="3" key="2">
    <citation type="submission" date="2021-09" db="EMBL/GenBank/DDBJ databases">
        <authorList>
            <person name="Jia N."/>
            <person name="Wang J."/>
            <person name="Shi W."/>
            <person name="Du L."/>
            <person name="Sun Y."/>
            <person name="Zhan W."/>
            <person name="Jiang J."/>
            <person name="Wang Q."/>
            <person name="Zhang B."/>
            <person name="Ji P."/>
            <person name="Sakyi L.B."/>
            <person name="Cui X."/>
            <person name="Yuan T."/>
            <person name="Jiang B."/>
            <person name="Yang W."/>
            <person name="Lam T.T.-Y."/>
            <person name="Chang Q."/>
            <person name="Ding S."/>
            <person name="Wang X."/>
            <person name="Zhu J."/>
            <person name="Ruan X."/>
            <person name="Zhao L."/>
            <person name="Wei J."/>
            <person name="Que T."/>
            <person name="Du C."/>
            <person name="Cheng J."/>
            <person name="Dai P."/>
            <person name="Han X."/>
            <person name="Huang E."/>
            <person name="Gao Y."/>
            <person name="Liu J."/>
            <person name="Shao H."/>
            <person name="Ye R."/>
            <person name="Li L."/>
            <person name="Wei W."/>
            <person name="Wang X."/>
            <person name="Wang C."/>
            <person name="Huo Q."/>
            <person name="Li W."/>
            <person name="Guo W."/>
            <person name="Chen H."/>
            <person name="Chen S."/>
            <person name="Zhou L."/>
            <person name="Zhou L."/>
            <person name="Ni X."/>
            <person name="Tian J."/>
            <person name="Zhou Y."/>
            <person name="Sheng Y."/>
            <person name="Liu T."/>
            <person name="Pan Y."/>
            <person name="Xia L."/>
            <person name="Li J."/>
            <person name="Zhao F."/>
            <person name="Cao W."/>
        </authorList>
    </citation>
    <scope>NUCLEOTIDE SEQUENCE</scope>
    <source>
        <strain evidence="3">Rmic-2018</strain>
        <tissue evidence="3">Larvae</tissue>
    </source>
</reference>
<accession>A0A9J6E2K6</accession>
<organism evidence="3 4">
    <name type="scientific">Rhipicephalus microplus</name>
    <name type="common">Cattle tick</name>
    <name type="synonym">Boophilus microplus</name>
    <dbReference type="NCBI Taxonomy" id="6941"/>
    <lineage>
        <taxon>Eukaryota</taxon>
        <taxon>Metazoa</taxon>
        <taxon>Ecdysozoa</taxon>
        <taxon>Arthropoda</taxon>
        <taxon>Chelicerata</taxon>
        <taxon>Arachnida</taxon>
        <taxon>Acari</taxon>
        <taxon>Parasitiformes</taxon>
        <taxon>Ixodida</taxon>
        <taxon>Ixodoidea</taxon>
        <taxon>Ixodidae</taxon>
        <taxon>Rhipicephalinae</taxon>
        <taxon>Rhipicephalus</taxon>
        <taxon>Boophilus</taxon>
    </lineage>
</organism>
<protein>
    <submittedName>
        <fullName evidence="3">Uncharacterized protein</fullName>
    </submittedName>
</protein>
<feature type="coiled-coil region" evidence="1">
    <location>
        <begin position="53"/>
        <end position="80"/>
    </location>
</feature>
<sequence length="239" mass="26531">MVRRDDPKVKQNTQVDVEPQPVDTENDVPDRQLDPQIPASFQPENTQAGHLIQTTLQKRVTQLETELQATLRKLQLAQRQRLQALTGNQRLVAGLNKYLNEDQGSLDNLCQQNEPYIVTWNGTSSHQVSLMSPEKRHATLMVDELQLAPGLVYNPSSGTVLGAPTIPLADETLPPDCLATHGLVFMLDLEHESFEYLAGFVVAQVKKANSCQAFVEAITNSAEGNKLTMLKCYTKEKPA</sequence>
<keyword evidence="4" id="KW-1185">Reference proteome</keyword>
<dbReference type="VEuPathDB" id="VectorBase:LOC119162246"/>